<dbReference type="PANTHER" id="PTHR12110">
    <property type="entry name" value="HYDROXYPYRUVATE ISOMERASE"/>
    <property type="match status" value="1"/>
</dbReference>
<dbReference type="InterPro" id="IPR050312">
    <property type="entry name" value="IolE/XylAMocC-like"/>
</dbReference>
<proteinExistence type="predicted"/>
<keyword evidence="2" id="KW-0413">Isomerase</keyword>
<dbReference type="InterPro" id="IPR036237">
    <property type="entry name" value="Xyl_isomerase-like_sf"/>
</dbReference>
<dbReference type="GO" id="GO:0016853">
    <property type="term" value="F:isomerase activity"/>
    <property type="evidence" value="ECO:0007669"/>
    <property type="project" value="UniProtKB-KW"/>
</dbReference>
<comment type="caution">
    <text evidence="2">The sequence shown here is derived from an EMBL/GenBank/DDBJ whole genome shotgun (WGS) entry which is preliminary data.</text>
</comment>
<reference evidence="2" key="1">
    <citation type="submission" date="2020-08" db="EMBL/GenBank/DDBJ databases">
        <title>Genome public.</title>
        <authorList>
            <person name="Liu C."/>
            <person name="Sun Q."/>
        </authorList>
    </citation>
    <scope>NUCLEOTIDE SEQUENCE</scope>
    <source>
        <strain evidence="2">BX7</strain>
    </source>
</reference>
<dbReference type="Proteomes" id="UP000620366">
    <property type="component" value="Unassembled WGS sequence"/>
</dbReference>
<evidence type="ECO:0000259" key="1">
    <source>
        <dbReference type="Pfam" id="PF01261"/>
    </source>
</evidence>
<evidence type="ECO:0000313" key="3">
    <source>
        <dbReference type="Proteomes" id="UP000620366"/>
    </source>
</evidence>
<dbReference type="RefSeq" id="WP_249299743.1">
    <property type="nucleotide sequence ID" value="NZ_JACRSP010000002.1"/>
</dbReference>
<dbReference type="InterPro" id="IPR013022">
    <property type="entry name" value="Xyl_isomerase-like_TIM-brl"/>
</dbReference>
<gene>
    <name evidence="2" type="ORF">H8695_04690</name>
</gene>
<sequence length="282" mass="30977">MRLGMYSVEITRPSVEEVFSEAARLGFEEMQFDFGSVGTQQLPDEISPELTARIAAAARTSNIAITAVNGTFNMIHPDARIREAGVSRFEQIAKACSVLGCPLITLCTGSRDTQNMWRRHPGNDLPDAWSDLLHTTAELVEIAERYGVFLGVETEASNVVSSPQRARRFLDEMASPRLRIIMDPANLFHDGQARLENSYDILASAFDLLADDIIAAHGKDIREGPGISFTSAGRGIVDFDYFVGLLKSAGYRGGIIAHGIHEEWEFPGTVAYLKQVLSRANT</sequence>
<organism evidence="2 3">
    <name type="scientific">Feifania hominis</name>
    <dbReference type="NCBI Taxonomy" id="2763660"/>
    <lineage>
        <taxon>Bacteria</taxon>
        <taxon>Bacillati</taxon>
        <taxon>Bacillota</taxon>
        <taxon>Clostridia</taxon>
        <taxon>Eubacteriales</taxon>
        <taxon>Feifaniaceae</taxon>
        <taxon>Feifania</taxon>
    </lineage>
</organism>
<dbReference type="SUPFAM" id="SSF51658">
    <property type="entry name" value="Xylose isomerase-like"/>
    <property type="match status" value="1"/>
</dbReference>
<dbReference type="AlphaFoldDB" id="A0A926HUW4"/>
<keyword evidence="3" id="KW-1185">Reference proteome</keyword>
<dbReference type="Pfam" id="PF01261">
    <property type="entry name" value="AP_endonuc_2"/>
    <property type="match status" value="1"/>
</dbReference>
<dbReference type="PANTHER" id="PTHR12110:SF21">
    <property type="entry name" value="XYLOSE ISOMERASE-LIKE TIM BARREL DOMAIN-CONTAINING PROTEIN"/>
    <property type="match status" value="1"/>
</dbReference>
<evidence type="ECO:0000313" key="2">
    <source>
        <dbReference type="EMBL" id="MBC8535986.1"/>
    </source>
</evidence>
<feature type="domain" description="Xylose isomerase-like TIM barrel" evidence="1">
    <location>
        <begin position="19"/>
        <end position="257"/>
    </location>
</feature>
<protein>
    <submittedName>
        <fullName evidence="2">Sugar phosphate isomerase/epimerase</fullName>
    </submittedName>
</protein>
<accession>A0A926HUW4</accession>
<dbReference type="Gene3D" id="3.20.20.150">
    <property type="entry name" value="Divalent-metal-dependent TIM barrel enzymes"/>
    <property type="match status" value="1"/>
</dbReference>
<dbReference type="EMBL" id="JACRSP010000002">
    <property type="protein sequence ID" value="MBC8535986.1"/>
    <property type="molecule type" value="Genomic_DNA"/>
</dbReference>
<name>A0A926HUW4_9FIRM</name>